<keyword evidence="2" id="KW-0805">Transcription regulation</keyword>
<evidence type="ECO:0000313" key="9">
    <source>
        <dbReference type="Proteomes" id="UP000799439"/>
    </source>
</evidence>
<comment type="subcellular location">
    <subcellularLocation>
        <location evidence="1">Nucleus</location>
    </subcellularLocation>
</comment>
<keyword evidence="3" id="KW-0238">DNA-binding</keyword>
<dbReference type="OrthoDB" id="4356994at2759"/>
<dbReference type="InterPro" id="IPR051711">
    <property type="entry name" value="Stress_Response_Reg"/>
</dbReference>
<dbReference type="InterPro" id="IPR001138">
    <property type="entry name" value="Zn2Cys6_DnaBD"/>
</dbReference>
<evidence type="ECO:0000259" key="7">
    <source>
        <dbReference type="PROSITE" id="PS50048"/>
    </source>
</evidence>
<gene>
    <name evidence="8" type="ORF">K461DRAFT_312575</name>
</gene>
<keyword evidence="4" id="KW-0804">Transcription</keyword>
<dbReference type="Pfam" id="PF00172">
    <property type="entry name" value="Zn_clus"/>
    <property type="match status" value="1"/>
</dbReference>
<dbReference type="SMART" id="SM00066">
    <property type="entry name" value="GAL4"/>
    <property type="match status" value="1"/>
</dbReference>
<evidence type="ECO:0000256" key="4">
    <source>
        <dbReference type="ARBA" id="ARBA00023163"/>
    </source>
</evidence>
<evidence type="ECO:0000256" key="6">
    <source>
        <dbReference type="SAM" id="MobiDB-lite"/>
    </source>
</evidence>
<evidence type="ECO:0000256" key="2">
    <source>
        <dbReference type="ARBA" id="ARBA00023015"/>
    </source>
</evidence>
<dbReference type="CDD" id="cd00067">
    <property type="entry name" value="GAL4"/>
    <property type="match status" value="1"/>
</dbReference>
<dbReference type="Gene3D" id="4.10.240.10">
    <property type="entry name" value="Zn(2)-C6 fungal-type DNA-binding domain"/>
    <property type="match status" value="1"/>
</dbReference>
<name>A0A9P4MG29_9PEZI</name>
<feature type="region of interest" description="Disordered" evidence="6">
    <location>
        <begin position="46"/>
        <end position="98"/>
    </location>
</feature>
<dbReference type="GO" id="GO:0043565">
    <property type="term" value="F:sequence-specific DNA binding"/>
    <property type="evidence" value="ECO:0007669"/>
    <property type="project" value="TreeGrafter"/>
</dbReference>
<dbReference type="AlphaFoldDB" id="A0A9P4MG29"/>
<dbReference type="GO" id="GO:0005634">
    <property type="term" value="C:nucleus"/>
    <property type="evidence" value="ECO:0007669"/>
    <property type="project" value="UniProtKB-SubCell"/>
</dbReference>
<feature type="domain" description="Zn(2)-C6 fungal-type" evidence="7">
    <location>
        <begin position="12"/>
        <end position="42"/>
    </location>
</feature>
<dbReference type="GO" id="GO:0045944">
    <property type="term" value="P:positive regulation of transcription by RNA polymerase II"/>
    <property type="evidence" value="ECO:0007669"/>
    <property type="project" value="TreeGrafter"/>
</dbReference>
<dbReference type="EMBL" id="ML996085">
    <property type="protein sequence ID" value="KAF2153105.1"/>
    <property type="molecule type" value="Genomic_DNA"/>
</dbReference>
<keyword evidence="9" id="KW-1185">Reference proteome</keyword>
<protein>
    <recommendedName>
        <fullName evidence="7">Zn(2)-C6 fungal-type domain-containing protein</fullName>
    </recommendedName>
</protein>
<dbReference type="Proteomes" id="UP000799439">
    <property type="component" value="Unassembled WGS sequence"/>
</dbReference>
<dbReference type="PRINTS" id="PR00755">
    <property type="entry name" value="AFLATOXINBRP"/>
</dbReference>
<organism evidence="8 9">
    <name type="scientific">Myriangium duriaei CBS 260.36</name>
    <dbReference type="NCBI Taxonomy" id="1168546"/>
    <lineage>
        <taxon>Eukaryota</taxon>
        <taxon>Fungi</taxon>
        <taxon>Dikarya</taxon>
        <taxon>Ascomycota</taxon>
        <taxon>Pezizomycotina</taxon>
        <taxon>Dothideomycetes</taxon>
        <taxon>Dothideomycetidae</taxon>
        <taxon>Myriangiales</taxon>
        <taxon>Myriangiaceae</taxon>
        <taxon>Myriangium</taxon>
    </lineage>
</organism>
<evidence type="ECO:0000256" key="5">
    <source>
        <dbReference type="ARBA" id="ARBA00023242"/>
    </source>
</evidence>
<dbReference type="PANTHER" id="PTHR47540:SF4">
    <property type="entry name" value="TRANSCRIPTION FACTOR RGLT"/>
    <property type="match status" value="1"/>
</dbReference>
<dbReference type="GO" id="GO:0008270">
    <property type="term" value="F:zinc ion binding"/>
    <property type="evidence" value="ECO:0007669"/>
    <property type="project" value="InterPro"/>
</dbReference>
<evidence type="ECO:0000256" key="1">
    <source>
        <dbReference type="ARBA" id="ARBA00004123"/>
    </source>
</evidence>
<comment type="caution">
    <text evidence="8">The sequence shown here is derived from an EMBL/GenBank/DDBJ whole genome shotgun (WGS) entry which is preliminary data.</text>
</comment>
<dbReference type="InterPro" id="IPR036864">
    <property type="entry name" value="Zn2-C6_fun-type_DNA-bd_sf"/>
</dbReference>
<dbReference type="PANTHER" id="PTHR47540">
    <property type="entry name" value="THIAMINE REPRESSIBLE GENES REGULATORY PROTEIN THI5"/>
    <property type="match status" value="1"/>
</dbReference>
<feature type="compositionally biased region" description="Polar residues" evidence="6">
    <location>
        <begin position="132"/>
        <end position="152"/>
    </location>
</feature>
<reference evidence="8" key="1">
    <citation type="journal article" date="2020" name="Stud. Mycol.">
        <title>101 Dothideomycetes genomes: a test case for predicting lifestyles and emergence of pathogens.</title>
        <authorList>
            <person name="Haridas S."/>
            <person name="Albert R."/>
            <person name="Binder M."/>
            <person name="Bloem J."/>
            <person name="Labutti K."/>
            <person name="Salamov A."/>
            <person name="Andreopoulos B."/>
            <person name="Baker S."/>
            <person name="Barry K."/>
            <person name="Bills G."/>
            <person name="Bluhm B."/>
            <person name="Cannon C."/>
            <person name="Castanera R."/>
            <person name="Culley D."/>
            <person name="Daum C."/>
            <person name="Ezra D."/>
            <person name="Gonzalez J."/>
            <person name="Henrissat B."/>
            <person name="Kuo A."/>
            <person name="Liang C."/>
            <person name="Lipzen A."/>
            <person name="Lutzoni F."/>
            <person name="Magnuson J."/>
            <person name="Mondo S."/>
            <person name="Nolan M."/>
            <person name="Ohm R."/>
            <person name="Pangilinan J."/>
            <person name="Park H.-J."/>
            <person name="Ramirez L."/>
            <person name="Alfaro M."/>
            <person name="Sun H."/>
            <person name="Tritt A."/>
            <person name="Yoshinaga Y."/>
            <person name="Zwiers L.-H."/>
            <person name="Turgeon B."/>
            <person name="Goodwin S."/>
            <person name="Spatafora J."/>
            <person name="Crous P."/>
            <person name="Grigoriev I."/>
        </authorList>
    </citation>
    <scope>NUCLEOTIDE SEQUENCE</scope>
    <source>
        <strain evidence="8">CBS 260.36</strain>
    </source>
</reference>
<dbReference type="GO" id="GO:0000981">
    <property type="term" value="F:DNA-binding transcription factor activity, RNA polymerase II-specific"/>
    <property type="evidence" value="ECO:0007669"/>
    <property type="project" value="InterPro"/>
</dbReference>
<feature type="region of interest" description="Disordered" evidence="6">
    <location>
        <begin position="118"/>
        <end position="168"/>
    </location>
</feature>
<keyword evidence="5" id="KW-0539">Nucleus</keyword>
<evidence type="ECO:0000256" key="3">
    <source>
        <dbReference type="ARBA" id="ARBA00023125"/>
    </source>
</evidence>
<dbReference type="PROSITE" id="PS00463">
    <property type="entry name" value="ZN2_CY6_FUNGAL_1"/>
    <property type="match status" value="1"/>
</dbReference>
<accession>A0A9P4MG29</accession>
<evidence type="ECO:0000313" key="8">
    <source>
        <dbReference type="EMBL" id="KAF2153105.1"/>
    </source>
</evidence>
<proteinExistence type="predicted"/>
<sequence length="320" mass="35090">MSEGQAPKLHAACDICRKRKLKCTGEHPKCSRCERKGLDCIYAVQKTMGRPKKRPVEDASGVEDATPGSTEQSHGPTKRRHRTNDLQAEDGNWFQGRGFGSPLMPDLHISSWPSLDEAGSMCEHSSDRGKCSNASTNPTTADSSNTPLTAESDQNDRTPSLPHDSSHDVANDVMYTNVPTGCACLSAMYLELSALQSMTDFSFPSACHQLRKAISTACGVLNCEQCPKSFFTGFQNIQLLGLFMMCTAERYTKVLAAVDAEAQKALDANETRSFRMGDLQGSNSHLHTHDPEICLASVQIDLKPHQWRSLVKRVIKGEKA</sequence>
<dbReference type="SUPFAM" id="SSF57701">
    <property type="entry name" value="Zn2/Cys6 DNA-binding domain"/>
    <property type="match status" value="1"/>
</dbReference>
<dbReference type="PROSITE" id="PS50048">
    <property type="entry name" value="ZN2_CY6_FUNGAL_2"/>
    <property type="match status" value="1"/>
</dbReference>